<dbReference type="PANTHER" id="PTHR30050:SF2">
    <property type="entry name" value="CHROMOSOMAL REPLICATION INITIATOR PROTEIN DNAA"/>
    <property type="match status" value="1"/>
</dbReference>
<keyword evidence="2 8" id="KW-0963">Cytoplasm</keyword>
<dbReference type="InterPro" id="IPR020591">
    <property type="entry name" value="Chromosome_initiator_DnaA-like"/>
</dbReference>
<dbReference type="InterPro" id="IPR013159">
    <property type="entry name" value="DnaA_C"/>
</dbReference>
<evidence type="ECO:0000256" key="9">
    <source>
        <dbReference type="NCBIfam" id="TIGR00362"/>
    </source>
</evidence>
<dbReference type="InterPro" id="IPR010921">
    <property type="entry name" value="Trp_repressor/repl_initiator"/>
</dbReference>
<evidence type="ECO:0000256" key="2">
    <source>
        <dbReference type="ARBA" id="ARBA00022490"/>
    </source>
</evidence>
<keyword evidence="4 8" id="KW-0547">Nucleotide-binding</keyword>
<dbReference type="Gene3D" id="3.40.50.300">
    <property type="entry name" value="P-loop containing nucleotide triphosphate hydrolases"/>
    <property type="match status" value="1"/>
</dbReference>
<dbReference type="Proteomes" id="UP000601099">
    <property type="component" value="Unassembled WGS sequence"/>
</dbReference>
<evidence type="ECO:0000256" key="8">
    <source>
        <dbReference type="HAMAP-Rule" id="MF_00377"/>
    </source>
</evidence>
<feature type="binding site" evidence="8">
    <location>
        <position position="204"/>
    </location>
    <ligand>
        <name>ATP</name>
        <dbReference type="ChEBI" id="CHEBI:30616"/>
    </ligand>
</feature>
<comment type="subunit">
    <text evidence="8">Oligomerizes as a right-handed, spiral filament on DNA at oriC.</text>
</comment>
<organism evidence="14 15">
    <name type="scientific">Hymenobacter guriensis</name>
    <dbReference type="NCBI Taxonomy" id="2793065"/>
    <lineage>
        <taxon>Bacteria</taxon>
        <taxon>Pseudomonadati</taxon>
        <taxon>Bacteroidota</taxon>
        <taxon>Cytophagia</taxon>
        <taxon>Cytophagales</taxon>
        <taxon>Hymenobacteraceae</taxon>
        <taxon>Hymenobacter</taxon>
    </lineage>
</organism>
<dbReference type="SMART" id="SM00760">
    <property type="entry name" value="Bac_DnaA_C"/>
    <property type="match status" value="1"/>
</dbReference>
<dbReference type="InterPro" id="IPR018312">
    <property type="entry name" value="Chromosome_initiator_DnaA_CS"/>
</dbReference>
<evidence type="ECO:0000256" key="1">
    <source>
        <dbReference type="ARBA" id="ARBA00006583"/>
    </source>
</evidence>
<dbReference type="PROSITE" id="PS01008">
    <property type="entry name" value="DNAA"/>
    <property type="match status" value="1"/>
</dbReference>
<dbReference type="Gene3D" id="3.30.300.180">
    <property type="match status" value="1"/>
</dbReference>
<keyword evidence="5 8" id="KW-0067">ATP-binding</keyword>
<keyword evidence="3 8" id="KW-0235">DNA replication</keyword>
<dbReference type="PRINTS" id="PR00051">
    <property type="entry name" value="DNAA"/>
</dbReference>
<comment type="caution">
    <text evidence="8">Lacks conserved residue(s) required for the propagation of feature annotation.</text>
</comment>
<evidence type="ECO:0000259" key="12">
    <source>
        <dbReference type="SMART" id="SM00382"/>
    </source>
</evidence>
<dbReference type="InterPro" id="IPR027417">
    <property type="entry name" value="P-loop_NTPase"/>
</dbReference>
<name>A0ABS0KZJ9_9BACT</name>
<evidence type="ECO:0000256" key="7">
    <source>
        <dbReference type="ARBA" id="ARBA00023125"/>
    </source>
</evidence>
<feature type="binding site" evidence="8">
    <location>
        <position position="207"/>
    </location>
    <ligand>
        <name>ATP</name>
        <dbReference type="ChEBI" id="CHEBI:30616"/>
    </ligand>
</feature>
<dbReference type="Pfam" id="PF11638">
    <property type="entry name" value="DnaA_N"/>
    <property type="match status" value="1"/>
</dbReference>
<dbReference type="Pfam" id="PF00308">
    <property type="entry name" value="Bac_DnaA"/>
    <property type="match status" value="1"/>
</dbReference>
<dbReference type="Gene3D" id="1.10.1750.10">
    <property type="match status" value="1"/>
</dbReference>
<dbReference type="CDD" id="cd06571">
    <property type="entry name" value="Bac_DnaA_C"/>
    <property type="match status" value="1"/>
</dbReference>
<proteinExistence type="inferred from homology"/>
<dbReference type="SUPFAM" id="SSF48295">
    <property type="entry name" value="TrpR-like"/>
    <property type="match status" value="1"/>
</dbReference>
<comment type="function">
    <text evidence="8 10">Plays an essential role in the initiation and regulation of chromosomal replication. ATP-DnaA binds to the origin of replication (oriC) to initiate formation of the DNA replication initiation complex once per cell cycle. Binds the DnaA box (a 9 base pair repeat at the origin) and separates the double-stranded (ds)DNA. Forms a right-handed helical filament on oriC DNA; dsDNA binds to the exterior of the filament while single-stranded (ss)DNA is stabiized in the filament's interior. The ATP-DnaA-oriC complex binds and stabilizes one strand of the AT-rich DNA unwinding element (DUE), permitting loading of DNA polymerase. After initiation quickly degrades to an ADP-DnaA complex that is not apt for DNA replication. Binds acidic phospholipids.</text>
</comment>
<evidence type="ECO:0000256" key="10">
    <source>
        <dbReference type="RuleBase" id="RU000577"/>
    </source>
</evidence>
<sequence length="496" mass="55693">MLKDCRIVWANCLRIIRSSIGEQSFRTWFEPIVPVALHNNVLVIQVPSQFFYEWLEEHYVDELKRGIYQELGPEGRLEYSIVVDQGNSQNKPRTVNIPTARKMTGPADAATVAGSVAAGALTASARNVAAAAAAPAAPAQLRNPFEASKVIDRNYLQSQLNNTYSFENYIEGDCNRLARSAGLAVANKPGTTSFNPLMIYGGVGLGKTHLVQAIGNHIKASNTDKFVLYVSAEKFTNQFIESLRANAVQDFANFYLLVDILILDDVQFLSGKDKTQEMFFHIFNHLHQAGKQIVMTSDRPPRDLVGLEDRLLSRFKWGLTADLQSPDFETRMAIIQNKMQQDGIDIPPQVVEYLAYSVDTNVRELEGVLISLIAQSSLNRREIDLEMAKQALRHIIEDVEAEVNLDFIQKTVAEYFGISVDLLKAKTRKKEVVTARQVAMYFAKEHTNHSLKSIGYHFGGRDHSTVIHSVQTVSDLIDSDKQFRSQVQELRKKFAK</sequence>
<dbReference type="RefSeq" id="WP_196953684.1">
    <property type="nucleotide sequence ID" value="NZ_JADWYK010000002.1"/>
</dbReference>
<evidence type="ECO:0000256" key="6">
    <source>
        <dbReference type="ARBA" id="ARBA00023121"/>
    </source>
</evidence>
<dbReference type="PANTHER" id="PTHR30050">
    <property type="entry name" value="CHROMOSOMAL REPLICATION INITIATOR PROTEIN DNAA"/>
    <property type="match status" value="1"/>
</dbReference>
<evidence type="ECO:0000256" key="3">
    <source>
        <dbReference type="ARBA" id="ARBA00022705"/>
    </source>
</evidence>
<evidence type="ECO:0000259" key="13">
    <source>
        <dbReference type="SMART" id="SM00760"/>
    </source>
</evidence>
<feature type="domain" description="AAA+ ATPase" evidence="12">
    <location>
        <begin position="193"/>
        <end position="323"/>
    </location>
</feature>
<reference evidence="14 15" key="1">
    <citation type="submission" date="2020-11" db="EMBL/GenBank/DDBJ databases">
        <title>Hymenobacter sp.</title>
        <authorList>
            <person name="Kim M.K."/>
        </authorList>
    </citation>
    <scope>NUCLEOTIDE SEQUENCE [LARGE SCALE GENOMIC DNA]</scope>
    <source>
        <strain evidence="14 15">BT594</strain>
    </source>
</reference>
<dbReference type="SMART" id="SM00382">
    <property type="entry name" value="AAA"/>
    <property type="match status" value="1"/>
</dbReference>
<feature type="region of interest" description="Domain I, interacts with DnaA modulators" evidence="8">
    <location>
        <begin position="1"/>
        <end position="110"/>
    </location>
</feature>
<gene>
    <name evidence="8 14" type="primary">dnaA</name>
    <name evidence="14" type="ORF">I5L79_03675</name>
</gene>
<keyword evidence="6 8" id="KW-0446">Lipid-binding</keyword>
<dbReference type="CDD" id="cd00009">
    <property type="entry name" value="AAA"/>
    <property type="match status" value="1"/>
</dbReference>
<comment type="domain">
    <text evidence="8">Domain I is involved in oligomerization and binding regulators, domain II is flexibile and of varying length in different bacteria, domain III forms the AAA+ region, while domain IV binds dsDNA.</text>
</comment>
<evidence type="ECO:0000313" key="14">
    <source>
        <dbReference type="EMBL" id="MBG8552629.1"/>
    </source>
</evidence>
<evidence type="ECO:0000256" key="11">
    <source>
        <dbReference type="RuleBase" id="RU004227"/>
    </source>
</evidence>
<keyword evidence="7 8" id="KW-0238">DNA-binding</keyword>
<feature type="domain" description="Chromosomal replication initiator DnaA C-terminal" evidence="13">
    <location>
        <begin position="404"/>
        <end position="473"/>
    </location>
</feature>
<feature type="region of interest" description="Domain IV, binds dsDNA" evidence="8">
    <location>
        <begin position="377"/>
        <end position="496"/>
    </location>
</feature>
<comment type="similarity">
    <text evidence="1 8 11">Belongs to the DnaA family.</text>
</comment>
<feature type="binding site" evidence="8">
    <location>
        <position position="208"/>
    </location>
    <ligand>
        <name>ATP</name>
        <dbReference type="ChEBI" id="CHEBI:30616"/>
    </ligand>
</feature>
<keyword evidence="15" id="KW-1185">Reference proteome</keyword>
<dbReference type="InterPro" id="IPR013317">
    <property type="entry name" value="DnaA_dom"/>
</dbReference>
<dbReference type="EMBL" id="JADWYK010000002">
    <property type="protein sequence ID" value="MBG8552629.1"/>
    <property type="molecule type" value="Genomic_DNA"/>
</dbReference>
<dbReference type="HAMAP" id="MF_00377">
    <property type="entry name" value="DnaA_bact"/>
    <property type="match status" value="1"/>
</dbReference>
<dbReference type="InterPro" id="IPR003593">
    <property type="entry name" value="AAA+_ATPase"/>
</dbReference>
<protein>
    <recommendedName>
        <fullName evidence="8 9">Chromosomal replication initiator protein DnaA</fullName>
    </recommendedName>
</protein>
<dbReference type="InterPro" id="IPR038454">
    <property type="entry name" value="DnaA_N_sf"/>
</dbReference>
<evidence type="ECO:0000256" key="5">
    <source>
        <dbReference type="ARBA" id="ARBA00022840"/>
    </source>
</evidence>
<evidence type="ECO:0000256" key="4">
    <source>
        <dbReference type="ARBA" id="ARBA00022741"/>
    </source>
</evidence>
<dbReference type="InterPro" id="IPR001957">
    <property type="entry name" value="Chromosome_initiator_DnaA"/>
</dbReference>
<dbReference type="Pfam" id="PF08299">
    <property type="entry name" value="Bac_DnaA_C"/>
    <property type="match status" value="1"/>
</dbReference>
<feature type="binding site" evidence="8">
    <location>
        <position position="206"/>
    </location>
    <ligand>
        <name>ATP</name>
        <dbReference type="ChEBI" id="CHEBI:30616"/>
    </ligand>
</feature>
<dbReference type="NCBIfam" id="TIGR00362">
    <property type="entry name" value="DnaA"/>
    <property type="match status" value="1"/>
</dbReference>
<evidence type="ECO:0000313" key="15">
    <source>
        <dbReference type="Proteomes" id="UP000601099"/>
    </source>
</evidence>
<dbReference type="InterPro" id="IPR024633">
    <property type="entry name" value="DnaA_N_dom"/>
</dbReference>
<comment type="caution">
    <text evidence="14">The sequence shown here is derived from an EMBL/GenBank/DDBJ whole genome shotgun (WGS) entry which is preliminary data.</text>
</comment>
<accession>A0ABS0KZJ9</accession>
<dbReference type="SUPFAM" id="SSF52540">
    <property type="entry name" value="P-loop containing nucleoside triphosphate hydrolases"/>
    <property type="match status" value="1"/>
</dbReference>
<comment type="subcellular location">
    <subcellularLocation>
        <location evidence="8">Cytoplasm</location>
    </subcellularLocation>
</comment>
<dbReference type="Gene3D" id="1.10.8.60">
    <property type="match status" value="1"/>
</dbReference>